<dbReference type="InterPro" id="IPR021352">
    <property type="entry name" value="DUF2971"/>
</dbReference>
<name>A0A4Y5YF72_9GAMM</name>
<dbReference type="Proteomes" id="UP000319809">
    <property type="component" value="Chromosome"/>
</dbReference>
<gene>
    <name evidence="1" type="ORF">FH971_10930</name>
</gene>
<evidence type="ECO:0000313" key="1">
    <source>
        <dbReference type="EMBL" id="QDE31432.1"/>
    </source>
</evidence>
<proteinExistence type="predicted"/>
<dbReference type="Pfam" id="PF11185">
    <property type="entry name" value="DUF2971"/>
    <property type="match status" value="1"/>
</dbReference>
<dbReference type="EMBL" id="CP041036">
    <property type="protein sequence ID" value="QDE31432.1"/>
    <property type="molecule type" value="Genomic_DNA"/>
</dbReference>
<accession>A0A4Y5YF72</accession>
<keyword evidence="2" id="KW-1185">Reference proteome</keyword>
<evidence type="ECO:0000313" key="2">
    <source>
        <dbReference type="Proteomes" id="UP000319809"/>
    </source>
</evidence>
<dbReference type="AlphaFoldDB" id="A0A4Y5YF72"/>
<organism evidence="1 2">
    <name type="scientific">Shewanella polaris</name>
    <dbReference type="NCBI Taxonomy" id="2588449"/>
    <lineage>
        <taxon>Bacteria</taxon>
        <taxon>Pseudomonadati</taxon>
        <taxon>Pseudomonadota</taxon>
        <taxon>Gammaproteobacteria</taxon>
        <taxon>Alteromonadales</taxon>
        <taxon>Shewanellaceae</taxon>
        <taxon>Shewanella</taxon>
    </lineage>
</organism>
<reference evidence="1 2" key="1">
    <citation type="submission" date="2019-06" db="EMBL/GenBank/DDBJ databases">
        <title>The genome of Shewanella sp. SM1901.</title>
        <authorList>
            <person name="Cha Q."/>
        </authorList>
    </citation>
    <scope>NUCLEOTIDE SEQUENCE [LARGE SCALE GENOMIC DNA]</scope>
    <source>
        <strain evidence="1 2">SM1901</strain>
    </source>
</reference>
<dbReference type="RefSeq" id="WP_140234314.1">
    <property type="nucleotide sequence ID" value="NZ_CP041036.1"/>
</dbReference>
<dbReference type="KEGG" id="spol:FH971_10930"/>
<protein>
    <submittedName>
        <fullName evidence="1">DUF2971 domain-containing protein</fullName>
    </submittedName>
</protein>
<sequence length="289" mass="33001">MLYHYTSLDGLIGIINGNSVWASHCKYLNDSVEYIHALNFPVSFSNNIYIDDDYLAPFGLSIRKALDKMVHKNIYIPSFSEKPDLLSQWRGYCPPGRGICIGFKHDILEKYCRENNLNLNKCVYSQAEQSKAMKKLVDQCEREFPMPAVTRAEYDKFEISERVNHEIDYHQYVMEGDGKNQADTALNNLCDSITKLAPLFKDNGFHEELEWRIIVDNPTSEIQFRAGVSHLIPYIMLPILSFSKDAIGEVIIGPNASSYSCVSSVLMLLESNGFKDVNVRCSKIPFKSW</sequence>